<dbReference type="PANTHER" id="PTHR35175">
    <property type="entry name" value="DUF1289 DOMAIN-CONTAINING PROTEIN"/>
    <property type="match status" value="1"/>
</dbReference>
<sequence length="93" mass="9799">MATMPPSPPSPPSPASLAAELARQADAAMRATPVPSPCRNVCRMDPSSGYCEGCLRTIEEIAGWSSAGDEDKRRIWAQLPRRAAGLAGEETSS</sequence>
<evidence type="ECO:0000313" key="2">
    <source>
        <dbReference type="EMBL" id="PZX21742.1"/>
    </source>
</evidence>
<accession>A0A2W7QHK5</accession>
<feature type="compositionally biased region" description="Pro residues" evidence="1">
    <location>
        <begin position="1"/>
        <end position="14"/>
    </location>
</feature>
<dbReference type="PANTHER" id="PTHR35175:SF2">
    <property type="entry name" value="DUF1289 DOMAIN-CONTAINING PROTEIN"/>
    <property type="match status" value="1"/>
</dbReference>
<evidence type="ECO:0008006" key="4">
    <source>
        <dbReference type="Google" id="ProtNLM"/>
    </source>
</evidence>
<evidence type="ECO:0000313" key="3">
    <source>
        <dbReference type="Proteomes" id="UP000249638"/>
    </source>
</evidence>
<dbReference type="EMBL" id="QKZN01000017">
    <property type="protein sequence ID" value="PZX21742.1"/>
    <property type="molecule type" value="Genomic_DNA"/>
</dbReference>
<feature type="region of interest" description="Disordered" evidence="1">
    <location>
        <begin position="1"/>
        <end position="28"/>
    </location>
</feature>
<name>A0A2W7QHK5_9BURK</name>
<reference evidence="2" key="1">
    <citation type="submission" date="2018-06" db="EMBL/GenBank/DDBJ databases">
        <title>Genomic Encyclopedia of Type Strains, Phase IV (KMG-V): Genome sequencing to study the core and pangenomes of soil and plant-associated prokaryotes.</title>
        <authorList>
            <person name="Whitman W."/>
        </authorList>
    </citation>
    <scope>NUCLEOTIDE SEQUENCE [LARGE SCALE GENOMIC DNA]</scope>
    <source>
        <strain evidence="2">MLR2-44</strain>
    </source>
</reference>
<proteinExistence type="predicted"/>
<protein>
    <recommendedName>
        <fullName evidence="4">Fe-S protein YdhL (DUF1289 family)</fullName>
    </recommendedName>
</protein>
<evidence type="ECO:0000256" key="1">
    <source>
        <dbReference type="SAM" id="MobiDB-lite"/>
    </source>
</evidence>
<dbReference type="InterPro" id="IPR010710">
    <property type="entry name" value="DUF1289"/>
</dbReference>
<dbReference type="Pfam" id="PF06945">
    <property type="entry name" value="DUF1289"/>
    <property type="match status" value="1"/>
</dbReference>
<dbReference type="AlphaFoldDB" id="A0A2W7QHK5"/>
<feature type="compositionally biased region" description="Low complexity" evidence="1">
    <location>
        <begin position="15"/>
        <end position="28"/>
    </location>
</feature>
<comment type="caution">
    <text evidence="2">The sequence shown here is derived from an EMBL/GenBank/DDBJ whole genome shotgun (WGS) entry which is preliminary data.</text>
</comment>
<gene>
    <name evidence="2" type="ORF">C7416_1177</name>
</gene>
<dbReference type="Proteomes" id="UP000249638">
    <property type="component" value="Unassembled WGS sequence"/>
</dbReference>
<keyword evidence="3" id="KW-1185">Reference proteome</keyword>
<organism evidence="2 3">
    <name type="scientific">Cupriavidus phytorum</name>
    <dbReference type="NCBI Taxonomy" id="3024399"/>
    <lineage>
        <taxon>Bacteria</taxon>
        <taxon>Pseudomonadati</taxon>
        <taxon>Pseudomonadota</taxon>
        <taxon>Betaproteobacteria</taxon>
        <taxon>Burkholderiales</taxon>
        <taxon>Burkholderiaceae</taxon>
        <taxon>Cupriavidus</taxon>
    </lineage>
</organism>